<gene>
    <name evidence="1" type="ORF">ACFPFO_22580</name>
</gene>
<dbReference type="Proteomes" id="UP001595925">
    <property type="component" value="Unassembled WGS sequence"/>
</dbReference>
<proteinExistence type="predicted"/>
<dbReference type="AlphaFoldDB" id="A0ABD5QL93"/>
<reference evidence="1 2" key="1">
    <citation type="journal article" date="2019" name="Int. J. Syst. Evol. Microbiol.">
        <title>The Global Catalogue of Microorganisms (GCM) 10K type strain sequencing project: providing services to taxonomists for standard genome sequencing and annotation.</title>
        <authorList>
            <consortium name="The Broad Institute Genomics Platform"/>
            <consortium name="The Broad Institute Genome Sequencing Center for Infectious Disease"/>
            <person name="Wu L."/>
            <person name="Ma J."/>
        </authorList>
    </citation>
    <scope>NUCLEOTIDE SEQUENCE [LARGE SCALE GENOMIC DNA]</scope>
    <source>
        <strain evidence="1 2">CGMCC 1.15824</strain>
    </source>
</reference>
<comment type="caution">
    <text evidence="1">The sequence shown here is derived from an EMBL/GenBank/DDBJ whole genome shotgun (WGS) entry which is preliminary data.</text>
</comment>
<sequence>MTVYPNENPDWGSVEADVGTLTDALAAAERVCSDLEEQHEQDAGQGNED</sequence>
<evidence type="ECO:0000313" key="1">
    <source>
        <dbReference type="EMBL" id="MFC4990483.1"/>
    </source>
</evidence>
<organism evidence="1 2">
    <name type="scientific">Saliphagus infecundisoli</name>
    <dbReference type="NCBI Taxonomy" id="1849069"/>
    <lineage>
        <taxon>Archaea</taxon>
        <taxon>Methanobacteriati</taxon>
        <taxon>Methanobacteriota</taxon>
        <taxon>Stenosarchaea group</taxon>
        <taxon>Halobacteria</taxon>
        <taxon>Halobacteriales</taxon>
        <taxon>Natrialbaceae</taxon>
        <taxon>Saliphagus</taxon>
    </lineage>
</organism>
<evidence type="ECO:0000313" key="2">
    <source>
        <dbReference type="Proteomes" id="UP001595925"/>
    </source>
</evidence>
<keyword evidence="2" id="KW-1185">Reference proteome</keyword>
<name>A0ABD5QL93_9EURY</name>
<dbReference type="RefSeq" id="WP_224830435.1">
    <property type="nucleotide sequence ID" value="NZ_JAIVEF010000069.1"/>
</dbReference>
<accession>A0ABD5QL93</accession>
<protein>
    <submittedName>
        <fullName evidence="1">Uncharacterized protein</fullName>
    </submittedName>
</protein>
<dbReference type="EMBL" id="JBHSJG010000074">
    <property type="protein sequence ID" value="MFC4990483.1"/>
    <property type="molecule type" value="Genomic_DNA"/>
</dbReference>